<keyword evidence="2 4" id="KW-0521">NADP</keyword>
<evidence type="ECO:0000256" key="2">
    <source>
        <dbReference type="ARBA" id="ARBA00022857"/>
    </source>
</evidence>
<evidence type="ECO:0000256" key="3">
    <source>
        <dbReference type="ARBA" id="ARBA00023002"/>
    </source>
</evidence>
<dbReference type="GO" id="GO:0005737">
    <property type="term" value="C:cytoplasm"/>
    <property type="evidence" value="ECO:0007669"/>
    <property type="project" value="UniProtKB-SubCell"/>
</dbReference>
<dbReference type="InterPro" id="IPR036291">
    <property type="entry name" value="NAD(P)-bd_dom_sf"/>
</dbReference>
<comment type="catalytic activity">
    <reaction evidence="4">
        <text>L-proline + NAD(+) = (S)-1-pyrroline-5-carboxylate + NADH + 2 H(+)</text>
        <dbReference type="Rhea" id="RHEA:14105"/>
        <dbReference type="ChEBI" id="CHEBI:15378"/>
        <dbReference type="ChEBI" id="CHEBI:17388"/>
        <dbReference type="ChEBI" id="CHEBI:57540"/>
        <dbReference type="ChEBI" id="CHEBI:57945"/>
        <dbReference type="ChEBI" id="CHEBI:60039"/>
        <dbReference type="EC" id="1.5.1.2"/>
    </reaction>
</comment>
<reference evidence="9 10" key="1">
    <citation type="submission" date="2019-03" db="EMBL/GenBank/DDBJ databases">
        <title>Genomic Encyclopedia of Type Strains, Phase IV (KMG-IV): sequencing the most valuable type-strain genomes for metagenomic binning, comparative biology and taxonomic classification.</title>
        <authorList>
            <person name="Goeker M."/>
        </authorList>
    </citation>
    <scope>NUCLEOTIDE SEQUENCE [LARGE SCALE GENOMIC DNA]</scope>
    <source>
        <strain evidence="9 10">DSM 25059</strain>
    </source>
</reference>
<evidence type="ECO:0000256" key="4">
    <source>
        <dbReference type="HAMAP-Rule" id="MF_01925"/>
    </source>
</evidence>
<dbReference type="PANTHER" id="PTHR11645">
    <property type="entry name" value="PYRROLINE-5-CARBOXYLATE REDUCTASE"/>
    <property type="match status" value="1"/>
</dbReference>
<comment type="subcellular location">
    <subcellularLocation>
        <location evidence="4">Cytoplasm</location>
    </subcellularLocation>
</comment>
<comment type="similarity">
    <text evidence="1 4">Belongs to the pyrroline-5-carboxylate reductase family.</text>
</comment>
<evidence type="ECO:0000313" key="9">
    <source>
        <dbReference type="EMBL" id="TDN78752.1"/>
    </source>
</evidence>
<dbReference type="Gene3D" id="3.40.50.720">
    <property type="entry name" value="NAD(P)-binding Rossmann-like Domain"/>
    <property type="match status" value="1"/>
</dbReference>
<keyword evidence="4" id="KW-0963">Cytoplasm</keyword>
<feature type="domain" description="Pyrroline-5-carboxylate reductase catalytic N-terminal" evidence="7">
    <location>
        <begin position="10"/>
        <end position="98"/>
    </location>
</feature>
<dbReference type="Pfam" id="PF14748">
    <property type="entry name" value="P5CR_dimer"/>
    <property type="match status" value="1"/>
</dbReference>
<dbReference type="EC" id="1.5.1.2" evidence="4 5"/>
<dbReference type="PANTHER" id="PTHR11645:SF0">
    <property type="entry name" value="PYRROLINE-5-CARBOXYLATE REDUCTASE 3"/>
    <property type="match status" value="1"/>
</dbReference>
<evidence type="ECO:0000256" key="1">
    <source>
        <dbReference type="ARBA" id="ARBA00005525"/>
    </source>
</evidence>
<dbReference type="SUPFAM" id="SSF48179">
    <property type="entry name" value="6-phosphogluconate dehydrogenase C-terminal domain-like"/>
    <property type="match status" value="1"/>
</dbReference>
<dbReference type="InterPro" id="IPR000304">
    <property type="entry name" value="Pyrroline-COOH_reductase"/>
</dbReference>
<sequence>MSNSDIPKSIWLIGCGNMAGAMLRQWVASGDVSPDQVTVIDPGKPQIPDGVRHLESPPEDGMPDAVMLGVKPQMLDDVAKGLAPRIKGTKLLLSILAGVEVAAIAKRFDVGAVVRVMPNLPVGLGKGVVLLNGAEPDSGAGKAAEALMQSLGLVEWIEREELFDAGTALSGCGPGFVFRFIDAFAEAGVAVGLPKDQALRLATATVDGASLMAADADDNPGVLADRVASPGGSTREGMNVLDDSDALKKLMVKTLTASRDRNQELAAAARGD</sequence>
<evidence type="ECO:0000259" key="8">
    <source>
        <dbReference type="Pfam" id="PF14748"/>
    </source>
</evidence>
<accession>A0A4R6FCC2</accession>
<dbReference type="Proteomes" id="UP000295493">
    <property type="component" value="Unassembled WGS sequence"/>
</dbReference>
<dbReference type="HAMAP" id="MF_01925">
    <property type="entry name" value="P5C_reductase"/>
    <property type="match status" value="1"/>
</dbReference>
<dbReference type="InterPro" id="IPR008927">
    <property type="entry name" value="6-PGluconate_DH-like_C_sf"/>
</dbReference>
<evidence type="ECO:0000256" key="5">
    <source>
        <dbReference type="NCBIfam" id="TIGR00112"/>
    </source>
</evidence>
<feature type="binding site" evidence="6">
    <location>
        <begin position="13"/>
        <end position="18"/>
    </location>
    <ligand>
        <name>NADP(+)</name>
        <dbReference type="ChEBI" id="CHEBI:58349"/>
    </ligand>
</feature>
<dbReference type="AlphaFoldDB" id="A0A4R6FCC2"/>
<evidence type="ECO:0000259" key="7">
    <source>
        <dbReference type="Pfam" id="PF03807"/>
    </source>
</evidence>
<dbReference type="UniPathway" id="UPA00098">
    <property type="reaction ID" value="UER00361"/>
</dbReference>
<protein>
    <recommendedName>
        <fullName evidence="4 5">Pyrroline-5-carboxylate reductase</fullName>
        <shortName evidence="4">P5C reductase</shortName>
        <shortName evidence="4">P5CR</shortName>
        <ecNumber evidence="4 5">1.5.1.2</ecNumber>
    </recommendedName>
    <alternativeName>
        <fullName evidence="4">PCA reductase</fullName>
    </alternativeName>
</protein>
<keyword evidence="3 4" id="KW-0560">Oxidoreductase</keyword>
<keyword evidence="10" id="KW-1185">Reference proteome</keyword>
<dbReference type="FunFam" id="1.10.3730.10:FF:000001">
    <property type="entry name" value="Pyrroline-5-carboxylate reductase"/>
    <property type="match status" value="1"/>
</dbReference>
<gene>
    <name evidence="4" type="primary">proC</name>
    <name evidence="9" type="ORF">EV664_11515</name>
</gene>
<dbReference type="SUPFAM" id="SSF51735">
    <property type="entry name" value="NAD(P)-binding Rossmann-fold domains"/>
    <property type="match status" value="1"/>
</dbReference>
<keyword evidence="4" id="KW-0641">Proline biosynthesis</keyword>
<dbReference type="GO" id="GO:0055129">
    <property type="term" value="P:L-proline biosynthetic process"/>
    <property type="evidence" value="ECO:0007669"/>
    <property type="project" value="UniProtKB-UniRule"/>
</dbReference>
<comment type="function">
    <text evidence="4">Catalyzes the reduction of 1-pyrroline-5-carboxylate (PCA) to L-proline.</text>
</comment>
<dbReference type="RefSeq" id="WP_133496802.1">
    <property type="nucleotide sequence ID" value="NZ_BMLU01000014.1"/>
</dbReference>
<evidence type="ECO:0000256" key="6">
    <source>
        <dbReference type="PIRSR" id="PIRSR000193-1"/>
    </source>
</evidence>
<dbReference type="OrthoDB" id="9805754at2"/>
<dbReference type="Pfam" id="PF03807">
    <property type="entry name" value="F420_oxidored"/>
    <property type="match status" value="1"/>
</dbReference>
<dbReference type="NCBIfam" id="TIGR00112">
    <property type="entry name" value="proC"/>
    <property type="match status" value="1"/>
</dbReference>
<dbReference type="EMBL" id="SNWD01000015">
    <property type="protein sequence ID" value="TDN78752.1"/>
    <property type="molecule type" value="Genomic_DNA"/>
</dbReference>
<evidence type="ECO:0000313" key="10">
    <source>
        <dbReference type="Proteomes" id="UP000295493"/>
    </source>
</evidence>
<proteinExistence type="inferred from homology"/>
<dbReference type="InterPro" id="IPR028939">
    <property type="entry name" value="P5C_Rdtase_cat_N"/>
</dbReference>
<keyword evidence="4" id="KW-0028">Amino-acid biosynthesis</keyword>
<dbReference type="GO" id="GO:0004735">
    <property type="term" value="F:pyrroline-5-carboxylate reductase activity"/>
    <property type="evidence" value="ECO:0007669"/>
    <property type="project" value="UniProtKB-UniRule"/>
</dbReference>
<comment type="caution">
    <text evidence="9">The sequence shown here is derived from an EMBL/GenBank/DDBJ whole genome shotgun (WGS) entry which is preliminary data.</text>
</comment>
<organism evidence="9 10">
    <name type="scientific">Stakelama pacifica</name>
    <dbReference type="NCBI Taxonomy" id="517720"/>
    <lineage>
        <taxon>Bacteria</taxon>
        <taxon>Pseudomonadati</taxon>
        <taxon>Pseudomonadota</taxon>
        <taxon>Alphaproteobacteria</taxon>
        <taxon>Sphingomonadales</taxon>
        <taxon>Sphingomonadaceae</taxon>
        <taxon>Stakelama</taxon>
    </lineage>
</organism>
<feature type="domain" description="Pyrroline-5-carboxylate reductase dimerisation" evidence="8">
    <location>
        <begin position="160"/>
        <end position="265"/>
    </location>
</feature>
<dbReference type="PIRSF" id="PIRSF000193">
    <property type="entry name" value="Pyrrol-5-carb_rd"/>
    <property type="match status" value="1"/>
</dbReference>
<comment type="pathway">
    <text evidence="4">Amino-acid biosynthesis; L-proline biosynthesis; L-proline from L-glutamate 5-semialdehyde: step 1/1.</text>
</comment>
<comment type="catalytic activity">
    <reaction evidence="4">
        <text>L-proline + NADP(+) = (S)-1-pyrroline-5-carboxylate + NADPH + 2 H(+)</text>
        <dbReference type="Rhea" id="RHEA:14109"/>
        <dbReference type="ChEBI" id="CHEBI:15378"/>
        <dbReference type="ChEBI" id="CHEBI:17388"/>
        <dbReference type="ChEBI" id="CHEBI:57783"/>
        <dbReference type="ChEBI" id="CHEBI:58349"/>
        <dbReference type="ChEBI" id="CHEBI:60039"/>
        <dbReference type="EC" id="1.5.1.2"/>
    </reaction>
</comment>
<name>A0A4R6FCC2_9SPHN</name>
<dbReference type="Gene3D" id="1.10.3730.10">
    <property type="entry name" value="ProC C-terminal domain-like"/>
    <property type="match status" value="1"/>
</dbReference>
<dbReference type="InterPro" id="IPR029036">
    <property type="entry name" value="P5CR_dimer"/>
</dbReference>